<protein>
    <submittedName>
        <fullName evidence="1">Uncharacterized protein</fullName>
    </submittedName>
</protein>
<dbReference type="EMBL" id="CM051399">
    <property type="protein sequence ID" value="KAJ4717125.1"/>
    <property type="molecule type" value="Genomic_DNA"/>
</dbReference>
<organism evidence="1 2">
    <name type="scientific">Melia azedarach</name>
    <name type="common">Chinaberry tree</name>
    <dbReference type="NCBI Taxonomy" id="155640"/>
    <lineage>
        <taxon>Eukaryota</taxon>
        <taxon>Viridiplantae</taxon>
        <taxon>Streptophyta</taxon>
        <taxon>Embryophyta</taxon>
        <taxon>Tracheophyta</taxon>
        <taxon>Spermatophyta</taxon>
        <taxon>Magnoliopsida</taxon>
        <taxon>eudicotyledons</taxon>
        <taxon>Gunneridae</taxon>
        <taxon>Pentapetalae</taxon>
        <taxon>rosids</taxon>
        <taxon>malvids</taxon>
        <taxon>Sapindales</taxon>
        <taxon>Meliaceae</taxon>
        <taxon>Melia</taxon>
    </lineage>
</organism>
<feature type="non-terminal residue" evidence="1">
    <location>
        <position position="1"/>
    </location>
</feature>
<name>A0ACC1Y0U8_MELAZ</name>
<keyword evidence="2" id="KW-1185">Reference proteome</keyword>
<dbReference type="Proteomes" id="UP001164539">
    <property type="component" value="Chromosome 6"/>
</dbReference>
<accession>A0ACC1Y0U8</accession>
<sequence>WLSYFLVSWYNWHFIIFASGFFFNKPIPWNSEVFRRNIRLSWVINFDFNFDSPVWLDIIIFSTKKMLGQICKHYLQILQLLLSAFTDILFSFILFFLFLSFFVERK</sequence>
<reference evidence="1 2" key="1">
    <citation type="journal article" date="2023" name="Science">
        <title>Complex scaffold remodeling in plant triterpene biosynthesis.</title>
        <authorList>
            <person name="De La Pena R."/>
            <person name="Hodgson H."/>
            <person name="Liu J.C."/>
            <person name="Stephenson M.J."/>
            <person name="Martin A.C."/>
            <person name="Owen C."/>
            <person name="Harkess A."/>
            <person name="Leebens-Mack J."/>
            <person name="Jimenez L.E."/>
            <person name="Osbourn A."/>
            <person name="Sattely E.S."/>
        </authorList>
    </citation>
    <scope>NUCLEOTIDE SEQUENCE [LARGE SCALE GENOMIC DNA]</scope>
    <source>
        <strain evidence="2">cv. JPN11</strain>
        <tissue evidence="1">Leaf</tissue>
    </source>
</reference>
<proteinExistence type="predicted"/>
<gene>
    <name evidence="1" type="ORF">OWV82_012050</name>
</gene>
<evidence type="ECO:0000313" key="1">
    <source>
        <dbReference type="EMBL" id="KAJ4717125.1"/>
    </source>
</evidence>
<comment type="caution">
    <text evidence="1">The sequence shown here is derived from an EMBL/GenBank/DDBJ whole genome shotgun (WGS) entry which is preliminary data.</text>
</comment>
<evidence type="ECO:0000313" key="2">
    <source>
        <dbReference type="Proteomes" id="UP001164539"/>
    </source>
</evidence>